<feature type="compositionally biased region" description="Basic and acidic residues" evidence="14">
    <location>
        <begin position="1200"/>
        <end position="1210"/>
    </location>
</feature>
<accession>A0AAV6MYP2</accession>
<keyword evidence="11" id="KW-0539">Nucleus</keyword>
<keyword evidence="9 12" id="KW-0406">Ion transport</keyword>
<comment type="subcellular location">
    <subcellularLocation>
        <location evidence="2">Cell membrane</location>
        <topology evidence="2">Multi-pass membrane protein</topology>
    </subcellularLocation>
    <subcellularLocation>
        <location evidence="12">Membrane</location>
        <topology evidence="12">Multi-pass membrane protein</topology>
    </subcellularLocation>
    <subcellularLocation>
        <location evidence="1">Nucleus</location>
    </subcellularLocation>
</comment>
<proteinExistence type="inferred from homology"/>
<dbReference type="SMART" id="SM00484">
    <property type="entry name" value="XPGI"/>
    <property type="match status" value="1"/>
</dbReference>
<dbReference type="Pfam" id="PF00752">
    <property type="entry name" value="XPG_N"/>
    <property type="match status" value="1"/>
</dbReference>
<feature type="transmembrane region" description="Helical" evidence="12">
    <location>
        <begin position="343"/>
        <end position="363"/>
    </location>
</feature>
<keyword evidence="10 12" id="KW-0472">Membrane</keyword>
<evidence type="ECO:0000313" key="17">
    <source>
        <dbReference type="EMBL" id="KAG6588970.1"/>
    </source>
</evidence>
<dbReference type="InterPro" id="IPR008918">
    <property type="entry name" value="HhH2"/>
</dbReference>
<feature type="transmembrane region" description="Helical" evidence="12">
    <location>
        <begin position="60"/>
        <end position="81"/>
    </location>
</feature>
<feature type="compositionally biased region" description="Basic and acidic residues" evidence="14">
    <location>
        <begin position="2116"/>
        <end position="2132"/>
    </location>
</feature>
<dbReference type="EMBL" id="JAGKQH010000011">
    <property type="protein sequence ID" value="KAG6588970.1"/>
    <property type="molecule type" value="Genomic_DNA"/>
</dbReference>
<dbReference type="GO" id="GO:0005886">
    <property type="term" value="C:plasma membrane"/>
    <property type="evidence" value="ECO:0007669"/>
    <property type="project" value="UniProtKB-SubCell"/>
</dbReference>
<evidence type="ECO:0000313" key="18">
    <source>
        <dbReference type="Proteomes" id="UP000685013"/>
    </source>
</evidence>
<feature type="compositionally biased region" description="Polar residues" evidence="14">
    <location>
        <begin position="965"/>
        <end position="976"/>
    </location>
</feature>
<feature type="transmembrane region" description="Helical" evidence="12">
    <location>
        <begin position="395"/>
        <end position="415"/>
    </location>
</feature>
<dbReference type="InterPro" id="IPR053951">
    <property type="entry name" value="K_trans_N"/>
</dbReference>
<feature type="compositionally biased region" description="Polar residues" evidence="14">
    <location>
        <begin position="2021"/>
        <end position="2030"/>
    </location>
</feature>
<evidence type="ECO:0000256" key="11">
    <source>
        <dbReference type="ARBA" id="ARBA00023242"/>
    </source>
</evidence>
<name>A0AAV6MYP2_9ROSI</name>
<feature type="compositionally biased region" description="Polar residues" evidence="14">
    <location>
        <begin position="1550"/>
        <end position="1566"/>
    </location>
</feature>
<dbReference type="InterPro" id="IPR003855">
    <property type="entry name" value="K+_transporter"/>
</dbReference>
<feature type="transmembrane region" description="Helical" evidence="12">
    <location>
        <begin position="221"/>
        <end position="247"/>
    </location>
</feature>
<feature type="non-terminal residue" evidence="17">
    <location>
        <position position="1"/>
    </location>
</feature>
<feature type="transmembrane region" description="Helical" evidence="12">
    <location>
        <begin position="482"/>
        <end position="501"/>
    </location>
</feature>
<keyword evidence="13" id="KW-0175">Coiled coil</keyword>
<dbReference type="CDD" id="cd09868">
    <property type="entry name" value="PIN_XPG_RAD2"/>
    <property type="match status" value="2"/>
</dbReference>
<dbReference type="CDD" id="cd09904">
    <property type="entry name" value="H3TH_XPG"/>
    <property type="match status" value="1"/>
</dbReference>
<evidence type="ECO:0000256" key="5">
    <source>
        <dbReference type="ARBA" id="ARBA00022538"/>
    </source>
</evidence>
<dbReference type="GO" id="GO:0003697">
    <property type="term" value="F:single-stranded DNA binding"/>
    <property type="evidence" value="ECO:0007669"/>
    <property type="project" value="TreeGrafter"/>
</dbReference>
<comment type="function">
    <text evidence="12">Potassium transporter.</text>
</comment>
<dbReference type="GO" id="GO:0005634">
    <property type="term" value="C:nucleus"/>
    <property type="evidence" value="ECO:0007669"/>
    <property type="project" value="UniProtKB-SubCell"/>
</dbReference>
<gene>
    <name evidence="17" type="primary">POT8</name>
    <name evidence="17" type="ORF">SDJN03_17535</name>
</gene>
<feature type="compositionally biased region" description="Basic and acidic residues" evidence="14">
    <location>
        <begin position="2044"/>
        <end position="2079"/>
    </location>
</feature>
<dbReference type="NCBIfam" id="TIGR00794">
    <property type="entry name" value="kup"/>
    <property type="match status" value="1"/>
</dbReference>
<feature type="region of interest" description="Disordered" evidence="14">
    <location>
        <begin position="962"/>
        <end position="982"/>
    </location>
</feature>
<evidence type="ECO:0000259" key="15">
    <source>
        <dbReference type="SMART" id="SM00484"/>
    </source>
</evidence>
<dbReference type="FunFam" id="3.40.50.1010:FF:000031">
    <property type="entry name" value="DNA repair protein UVH3"/>
    <property type="match status" value="1"/>
</dbReference>
<dbReference type="PANTHER" id="PTHR16171">
    <property type="entry name" value="DNA REPAIR PROTEIN COMPLEMENTING XP-G CELLS-RELATED"/>
    <property type="match status" value="1"/>
</dbReference>
<feature type="transmembrane region" description="Helical" evidence="12">
    <location>
        <begin position="196"/>
        <end position="215"/>
    </location>
</feature>
<keyword evidence="18" id="KW-1185">Reference proteome</keyword>
<sequence length="2355" mass="262330">MDLESAIRGHSIKKDSWRAVLTLAYQSLGVVYGDLSTSPLYVYKSTFAEDIEHSETNEEIYGILSFVFWTLTLIPLIKYVFIVLRADDNGEGGTFALYSLLCRHARVGSLPNCQLADEELSEYTKDGVDLTTKNTCGSRLKSTLENHRVLQRVLLVLALIGACMVIGDGVLTPAISVFSAVSGLELSMAKEHHRYVEVPVACVILVILFSLQHYGTHRVGFLFAPVVITWLVCISSIGLYNIFYWNPHVYQALSPYYMYKFLKKTQRGGWMSLGGILLCMTGSEAMFADLGHFSQLSIKIAFSFVVYPALVLAYMGQAAYLSQHHGEESNYRIGFYVSVPEKIRWPVLVIAILAAVVGSQAVITGTFSIIKQCSALGCFPRVKIVHTSSKIHGQIYIPEINWTLMILCLAITGGFRDTKRMGNASGLAVITVMLVTTCLMSVVIILCWNKSFLFAIAFILIFGFIESLYFSASLIKFQEGAWVPIALSLIFLLVMYVWQYGTRKKYEYDVQNKVSINWLLGLGPSLGIVRVRGIGLIYTELVSGIPAIFSHFVTNLPAFHQVLVFLCVKSVPVPHVRPGERFLVGRVGPKEYRLYRCIARYGYRDIHKDGIEFEKDLVCSIAEFIRSEKAETNVKVEDLEESERMTVVGTSSTHVDGVRMCEDEGGGETSEVREIKSAQKVRKRVRFVVPESPQMDVEARRELEELMEAREAGMAFIMGHSYVKAKRGSGWVKKMVINYGYDFLRRNSRGPSYAWTVPHASTLEKEGCALDCFREKDHGAPSPCMQEATIVPGDWRQRRTETRSLEVKGPTKMGVHGLWELLTPVGRRVSVETLAGKKLAIDASIWMVQFIKAMRDERGEMVRNAHLLGFFRRICKLLFLRTKPVFVFDGATPSLKRRTLIARRRQRENAQAKVRKTAEKLLLNHLKEMRLRELAEGIKNQKQQRKQDVPKKKTLLNHNEIVDGTSVSERSKSVPNGGNHENLDGMVAASIMIEENGFFSSSAPSFSGVTLPKKDRGEQSILNQKYKNDSKGKKILSDEIHVVGSDSERMEVASRSAHQQNLDEMLAASIAAEEARGLNENISVSSAANLAGEDMDDEDEDEEMILPEMHGVVDPSVLAALPPSVQLDLLVQDPAKFSELQIQAYLKTVAFRRDIDQVQKAASGRGVGGVQTSRIASEANREFIFSSSFTGDKQVLTSTRAEKNGDKNLQEPRVQQSLSSLNNTDIPSTSNGLAQSTPDKSGVFEDNIETFLDERGRVRVSRVRAMGMHMTRDLERNLDLMKEIEKNINANKVANPEPMQNIEICNPESSSLRSQVLDVSNEGIDESINKLDERGADSMLNEDTAIEILLEGEGGKSFDGDDDLFTHLAAENPIQMASFDISSQKLSQDGTTDSGWKEALEGTISDESEVDWEDGVCDHVNPVPFEDESGKSVSKGSLEEEADLQEAIRRSLEDVGDGKSGPVSLEHEQPQSQPSIVGKMAEQCTSVENENVIGLEKMDSVDGMNWSNAKDSILKKGMTESSSQEKQCSEPVVLLDTTIAEQLDASYKDTSFSLQESNESSDTLKSLSRDAPRATQVGDMINSTMIEPACRMVEMDGVNTPDVDSSTKDSAFENHFKQNLPVEKHSSDLLLEEEVGKGHTVEISKAETEVTEDELKSRISILEQERLNLGDEQKRLERNAEAVSSEMFAECQELLQMFGLPYIIAPMEAEAQCAYMELANLVDGVVTDDSDVFLFGARSVYKNIFDDRKYVETYFMKDVENELGLDRNKLIRMALLLGSDYTEGISGIGIVNAVEVMNAFPEEDGLHKFKEWIESPDPSILGTLGAKTGLSARKRGQKASENDAPCSNSSVRDGSASEENIDKDLKENIDVKQNFMVKHRNVSKNWHIPSEFPSEAVISAYISPQVDKSAEPFSWGKPDHFVLRRLCLEKFGWENSKADELLLPVLKEYGKHETQLRLEAFYTFNERFAKIRSKRIKKAVKSITGSKSASLMDETVPNVSVNNQINLSGETQKNMSEKCSSEIQGACSNEDNVDNRLRKPSRKRQLDREQSQPAKDRKLTMKEKGKRSRNEGSHSERGRGRGRGKGRGRGRLALKGKSPITEFVGTSSSDDESEFDDQKIDLENVQEPQERRKSSRVRKSASYKMDDADQDQPSDHSGYRLSNDEANDDNVVQGGYTGPETVMIHSENTECDYEIPKRSPLRDYLGTGGGFCPTEDEMSREAMCQNKDPALEASNSEDYLTLGGGFCLDDDNECVDPVAHLDQATASEVPKDGSEDDPDQSTFHPEKDIGGNQLNEDTYPHGESLLDVGDPNPASFPNSSRVGEGVQEEPKDHSVRAFGGALSAMPNLRRKRKRY</sequence>
<feature type="region of interest" description="Disordered" evidence="14">
    <location>
        <begin position="1422"/>
        <end position="1442"/>
    </location>
</feature>
<evidence type="ECO:0000256" key="7">
    <source>
        <dbReference type="ARBA" id="ARBA00022958"/>
    </source>
</evidence>
<dbReference type="InterPro" id="IPR006085">
    <property type="entry name" value="XPG_DNA_repair_N"/>
</dbReference>
<evidence type="ECO:0000256" key="2">
    <source>
        <dbReference type="ARBA" id="ARBA00004651"/>
    </source>
</evidence>
<evidence type="ECO:0000256" key="3">
    <source>
        <dbReference type="ARBA" id="ARBA00008440"/>
    </source>
</evidence>
<feature type="compositionally biased region" description="Basic residues" evidence="14">
    <location>
        <begin position="2080"/>
        <end position="2094"/>
    </location>
</feature>
<feature type="region of interest" description="Disordered" evidence="14">
    <location>
        <begin position="1550"/>
        <end position="1571"/>
    </location>
</feature>
<keyword evidence="6 12" id="KW-0812">Transmembrane</keyword>
<feature type="region of interest" description="Disordered" evidence="14">
    <location>
        <begin position="1454"/>
        <end position="1477"/>
    </location>
</feature>
<evidence type="ECO:0000256" key="8">
    <source>
        <dbReference type="ARBA" id="ARBA00022989"/>
    </source>
</evidence>
<dbReference type="Pfam" id="PF22776">
    <property type="entry name" value="K_trans_C"/>
    <property type="match status" value="1"/>
</dbReference>
<evidence type="ECO:0000256" key="12">
    <source>
        <dbReference type="RuleBase" id="RU321113"/>
    </source>
</evidence>
<feature type="transmembrane region" description="Helical" evidence="12">
    <location>
        <begin position="268"/>
        <end position="288"/>
    </location>
</feature>
<feature type="coiled-coil region" evidence="13">
    <location>
        <begin position="1645"/>
        <end position="1679"/>
    </location>
</feature>
<feature type="transmembrane region" description="Helical" evidence="12">
    <location>
        <begin position="452"/>
        <end position="470"/>
    </location>
</feature>
<keyword evidence="7 12" id="KW-0630">Potassium</keyword>
<keyword evidence="4" id="KW-0813">Transport</keyword>
<comment type="similarity">
    <text evidence="3 12">Belongs to the HAK/KUP transporter (TC 2.A.72.3) family.</text>
</comment>
<feature type="transmembrane region" description="Helical" evidence="12">
    <location>
        <begin position="149"/>
        <end position="167"/>
    </location>
</feature>
<dbReference type="InterPro" id="IPR006086">
    <property type="entry name" value="XPG-I_dom"/>
</dbReference>
<dbReference type="PROSITE" id="PS00842">
    <property type="entry name" value="XPG_2"/>
    <property type="match status" value="1"/>
</dbReference>
<reference evidence="17 18" key="1">
    <citation type="journal article" date="2021" name="Hortic Res">
        <title>The domestication of Cucurbita argyrosperma as revealed by the genome of its wild relative.</title>
        <authorList>
            <person name="Barrera-Redondo J."/>
            <person name="Sanchez-de la Vega G."/>
            <person name="Aguirre-Liguori J.A."/>
            <person name="Castellanos-Morales G."/>
            <person name="Gutierrez-Guerrero Y.T."/>
            <person name="Aguirre-Dugua X."/>
            <person name="Aguirre-Planter E."/>
            <person name="Tenaillon M.I."/>
            <person name="Lira-Saade R."/>
            <person name="Eguiarte L.E."/>
        </authorList>
    </citation>
    <scope>NUCLEOTIDE SEQUENCE [LARGE SCALE GENOMIC DNA]</scope>
    <source>
        <strain evidence="17">JBR-2021</strain>
    </source>
</reference>
<dbReference type="Proteomes" id="UP000685013">
    <property type="component" value="Chromosome 11"/>
</dbReference>
<evidence type="ECO:0000259" key="16">
    <source>
        <dbReference type="SMART" id="SM00485"/>
    </source>
</evidence>
<dbReference type="FunFam" id="3.40.50.1010:FF:000029">
    <property type="entry name" value="DNA repair protein UVH3"/>
    <property type="match status" value="1"/>
</dbReference>
<feature type="compositionally biased region" description="Polar residues" evidence="14">
    <location>
        <begin position="1213"/>
        <end position="1239"/>
    </location>
</feature>
<evidence type="ECO:0000256" key="1">
    <source>
        <dbReference type="ARBA" id="ARBA00004123"/>
    </source>
</evidence>
<comment type="caution">
    <text evidence="12">Lacks conserved residue(s) required for the propagation of feature annotation.</text>
</comment>
<dbReference type="Pfam" id="PF00867">
    <property type="entry name" value="XPG_I"/>
    <property type="match status" value="1"/>
</dbReference>
<feature type="domain" description="XPG-I" evidence="15">
    <location>
        <begin position="1696"/>
        <end position="1765"/>
    </location>
</feature>
<evidence type="ECO:0000256" key="9">
    <source>
        <dbReference type="ARBA" id="ARBA00023065"/>
    </source>
</evidence>
<feature type="transmembrane region" description="Helical" evidence="12">
    <location>
        <begin position="427"/>
        <end position="446"/>
    </location>
</feature>
<feature type="region of interest" description="Disordered" evidence="14">
    <location>
        <begin position="1831"/>
        <end position="1859"/>
    </location>
</feature>
<dbReference type="Pfam" id="PF02705">
    <property type="entry name" value="K_trans"/>
    <property type="match status" value="1"/>
</dbReference>
<dbReference type="SMART" id="SM00485">
    <property type="entry name" value="XPGN"/>
    <property type="match status" value="1"/>
</dbReference>
<evidence type="ECO:0000256" key="10">
    <source>
        <dbReference type="ARBA" id="ARBA00023136"/>
    </source>
</evidence>
<feature type="region of interest" description="Disordered" evidence="14">
    <location>
        <begin position="1197"/>
        <end position="1242"/>
    </location>
</feature>
<keyword evidence="8 12" id="KW-1133">Transmembrane helix</keyword>
<feature type="domain" description="XPG N-terminal" evidence="16">
    <location>
        <begin position="813"/>
        <end position="910"/>
    </location>
</feature>
<dbReference type="InterPro" id="IPR019974">
    <property type="entry name" value="XPG_CS"/>
</dbReference>
<keyword evidence="5 12" id="KW-0633">Potassium transport</keyword>
<dbReference type="PROSITE" id="PS00841">
    <property type="entry name" value="XPG_1"/>
    <property type="match status" value="1"/>
</dbReference>
<organism evidence="17 18">
    <name type="scientific">Cucurbita argyrosperma subsp. sororia</name>
    <dbReference type="NCBI Taxonomy" id="37648"/>
    <lineage>
        <taxon>Eukaryota</taxon>
        <taxon>Viridiplantae</taxon>
        <taxon>Streptophyta</taxon>
        <taxon>Embryophyta</taxon>
        <taxon>Tracheophyta</taxon>
        <taxon>Spermatophyta</taxon>
        <taxon>Magnoliopsida</taxon>
        <taxon>eudicotyledons</taxon>
        <taxon>Gunneridae</taxon>
        <taxon>Pentapetalae</taxon>
        <taxon>rosids</taxon>
        <taxon>fabids</taxon>
        <taxon>Cucurbitales</taxon>
        <taxon>Cucurbitaceae</taxon>
        <taxon>Cucurbiteae</taxon>
        <taxon>Cucurbita</taxon>
    </lineage>
</organism>
<dbReference type="InterPro" id="IPR053952">
    <property type="entry name" value="K_trans_C"/>
</dbReference>
<dbReference type="GO" id="GO:0016788">
    <property type="term" value="F:hydrolase activity, acting on ester bonds"/>
    <property type="evidence" value="ECO:0007669"/>
    <property type="project" value="InterPro"/>
</dbReference>
<protein>
    <recommendedName>
        <fullName evidence="12">Potassium transporter</fullName>
    </recommendedName>
</protein>
<feature type="region of interest" description="Disordered" evidence="14">
    <location>
        <begin position="2012"/>
        <end position="2170"/>
    </location>
</feature>
<dbReference type="SMART" id="SM00279">
    <property type="entry name" value="HhH2"/>
    <property type="match status" value="1"/>
</dbReference>
<comment type="caution">
    <text evidence="17">The sequence shown here is derived from an EMBL/GenBank/DDBJ whole genome shotgun (WGS) entry which is preliminary data.</text>
</comment>
<evidence type="ECO:0000256" key="4">
    <source>
        <dbReference type="ARBA" id="ARBA00022448"/>
    </source>
</evidence>
<feature type="region of interest" description="Disordered" evidence="14">
    <location>
        <begin position="2261"/>
        <end position="2355"/>
    </location>
</feature>
<dbReference type="PANTHER" id="PTHR16171:SF7">
    <property type="entry name" value="DNA REPAIR PROTEIN RAD2"/>
    <property type="match status" value="1"/>
</dbReference>
<evidence type="ECO:0000256" key="14">
    <source>
        <dbReference type="SAM" id="MobiDB-lite"/>
    </source>
</evidence>
<feature type="transmembrane region" description="Helical" evidence="12">
    <location>
        <begin position="300"/>
        <end position="322"/>
    </location>
</feature>
<evidence type="ECO:0000256" key="13">
    <source>
        <dbReference type="SAM" id="Coils"/>
    </source>
</evidence>
<dbReference type="GO" id="GO:0015079">
    <property type="term" value="F:potassium ion transmembrane transporter activity"/>
    <property type="evidence" value="ECO:0007669"/>
    <property type="project" value="UniProtKB-UniRule"/>
</dbReference>
<evidence type="ECO:0000256" key="6">
    <source>
        <dbReference type="ARBA" id="ARBA00022692"/>
    </source>
</evidence>
<dbReference type="GO" id="GO:0004520">
    <property type="term" value="F:DNA endonuclease activity"/>
    <property type="evidence" value="ECO:0007669"/>
    <property type="project" value="TreeGrafter"/>
</dbReference>
<dbReference type="FunFam" id="1.10.150.20:FF:000050">
    <property type="entry name" value="DNA repair protein UVH3"/>
    <property type="match status" value="1"/>
</dbReference>